<dbReference type="SUPFAM" id="SSF53448">
    <property type="entry name" value="Nucleotide-diphospho-sugar transferases"/>
    <property type="match status" value="1"/>
</dbReference>
<sequence>MNKIKRLSIVVPSYNSQDYLHLCLDTVVQGGPEVEVIVVDDGSTDNTAAIAREYCDRYPDIVRLEQKENGGHGSAVNRGLEVATGAYFKVVDSDDWLDPADYQSVLSMLRSNPHVDLLITNYVYEYSYNGKHKVMRYNNVFPEGKVISWDDMRSFRFDQLMLMHSMFYRTDLLRQCGLKLPEHTFYVDNLVAYLPLPYVQSLIYLDCSPYHYLIGREGQSVNTQVMIKRIDQQIKVTRMMIEAYDVFKDIKCKSLRQYMLFYLSMMVATTVTHLYIAEDKTLSSKADELWDYIKQSDKKLYTELRGSFINLCIDLAQKINPRILAHSLNLIKRIYKFS</sequence>
<protein>
    <submittedName>
        <fullName evidence="5">Putative glycosyltransferase EpsH</fullName>
        <ecNumber evidence="5">2.4.-.-</ecNumber>
    </submittedName>
</protein>
<dbReference type="Pfam" id="PF00535">
    <property type="entry name" value="Glycos_transf_2"/>
    <property type="match status" value="1"/>
</dbReference>
<dbReference type="AlphaFoldDB" id="A0A0J1FSX1"/>
<dbReference type="Gene3D" id="3.90.550.10">
    <property type="entry name" value="Spore Coat Polysaccharide Biosynthesis Protein SpsA, Chain A"/>
    <property type="match status" value="1"/>
</dbReference>
<dbReference type="PANTHER" id="PTHR22916:SF51">
    <property type="entry name" value="GLYCOSYLTRANSFERASE EPSH-RELATED"/>
    <property type="match status" value="1"/>
</dbReference>
<keyword evidence="3" id="KW-0812">Transmembrane</keyword>
<dbReference type="InterPro" id="IPR001173">
    <property type="entry name" value="Glyco_trans_2-like"/>
</dbReference>
<reference evidence="5 6" key="1">
    <citation type="submission" date="2015-06" db="EMBL/GenBank/DDBJ databases">
        <title>Draft genome of the moderately acidophilic sulfate reducer Candidatus Desulfosporosinus acididurans strain M1.</title>
        <authorList>
            <person name="Poehlein A."/>
            <person name="Petzsch P."/>
            <person name="Johnson B.D."/>
            <person name="Schloemann M."/>
            <person name="Daniel R."/>
            <person name="Muehling M."/>
        </authorList>
    </citation>
    <scope>NUCLEOTIDE SEQUENCE [LARGE SCALE GENOMIC DNA]</scope>
    <source>
        <strain evidence="5 6">M1</strain>
    </source>
</reference>
<gene>
    <name evidence="5" type="primary">epsH_2</name>
    <name evidence="5" type="ORF">DEAC_c20970</name>
</gene>
<evidence type="ECO:0000256" key="3">
    <source>
        <dbReference type="SAM" id="Phobius"/>
    </source>
</evidence>
<keyword evidence="3" id="KW-0472">Membrane</keyword>
<dbReference type="PATRIC" id="fig|476652.3.peg.2171"/>
<dbReference type="CDD" id="cd00761">
    <property type="entry name" value="Glyco_tranf_GTA_type"/>
    <property type="match status" value="1"/>
</dbReference>
<dbReference type="GO" id="GO:0016757">
    <property type="term" value="F:glycosyltransferase activity"/>
    <property type="evidence" value="ECO:0007669"/>
    <property type="project" value="UniProtKB-KW"/>
</dbReference>
<evidence type="ECO:0000256" key="2">
    <source>
        <dbReference type="ARBA" id="ARBA00022679"/>
    </source>
</evidence>
<proteinExistence type="predicted"/>
<keyword evidence="3" id="KW-1133">Transmembrane helix</keyword>
<dbReference type="EMBL" id="LDZY01000006">
    <property type="protein sequence ID" value="KLU66058.1"/>
    <property type="molecule type" value="Genomic_DNA"/>
</dbReference>
<name>A0A0J1FSX1_9FIRM</name>
<dbReference type="RefSeq" id="WP_053006366.1">
    <property type="nucleotide sequence ID" value="NZ_LDZY01000006.1"/>
</dbReference>
<evidence type="ECO:0000259" key="4">
    <source>
        <dbReference type="Pfam" id="PF00535"/>
    </source>
</evidence>
<feature type="transmembrane region" description="Helical" evidence="3">
    <location>
        <begin position="258"/>
        <end position="276"/>
    </location>
</feature>
<dbReference type="EC" id="2.4.-.-" evidence="5"/>
<evidence type="ECO:0000256" key="1">
    <source>
        <dbReference type="ARBA" id="ARBA00022676"/>
    </source>
</evidence>
<accession>A0A0J1FSX1</accession>
<dbReference type="PANTHER" id="PTHR22916">
    <property type="entry name" value="GLYCOSYLTRANSFERASE"/>
    <property type="match status" value="1"/>
</dbReference>
<dbReference type="STRING" id="476652.DEAC_c20970"/>
<dbReference type="InterPro" id="IPR029044">
    <property type="entry name" value="Nucleotide-diphossugar_trans"/>
</dbReference>
<keyword evidence="6" id="KW-1185">Reference proteome</keyword>
<evidence type="ECO:0000313" key="5">
    <source>
        <dbReference type="EMBL" id="KLU66058.1"/>
    </source>
</evidence>
<organism evidence="5 6">
    <name type="scientific">Desulfosporosinus acididurans</name>
    <dbReference type="NCBI Taxonomy" id="476652"/>
    <lineage>
        <taxon>Bacteria</taxon>
        <taxon>Bacillati</taxon>
        <taxon>Bacillota</taxon>
        <taxon>Clostridia</taxon>
        <taxon>Eubacteriales</taxon>
        <taxon>Desulfitobacteriaceae</taxon>
        <taxon>Desulfosporosinus</taxon>
    </lineage>
</organism>
<dbReference type="Proteomes" id="UP000036356">
    <property type="component" value="Unassembled WGS sequence"/>
</dbReference>
<feature type="domain" description="Glycosyltransferase 2-like" evidence="4">
    <location>
        <begin position="8"/>
        <end position="149"/>
    </location>
</feature>
<comment type="caution">
    <text evidence="5">The sequence shown here is derived from an EMBL/GenBank/DDBJ whole genome shotgun (WGS) entry which is preliminary data.</text>
</comment>
<keyword evidence="1 5" id="KW-0328">Glycosyltransferase</keyword>
<evidence type="ECO:0000313" key="6">
    <source>
        <dbReference type="Proteomes" id="UP000036356"/>
    </source>
</evidence>
<keyword evidence="2 5" id="KW-0808">Transferase</keyword>